<feature type="chain" id="PRO_5011648101" description="Outer membrane protein beta-barrel domain-containing protein" evidence="1">
    <location>
        <begin position="24"/>
        <end position="179"/>
    </location>
</feature>
<evidence type="ECO:0000313" key="3">
    <source>
        <dbReference type="Proteomes" id="UP000198785"/>
    </source>
</evidence>
<evidence type="ECO:0000256" key="1">
    <source>
        <dbReference type="SAM" id="SignalP"/>
    </source>
</evidence>
<evidence type="ECO:0008006" key="4">
    <source>
        <dbReference type="Google" id="ProtNLM"/>
    </source>
</evidence>
<name>A0A1I6V2I5_9SPHI</name>
<keyword evidence="1" id="KW-0732">Signal</keyword>
<accession>A0A1I6V2I5</accession>
<dbReference type="RefSeq" id="WP_093366860.1">
    <property type="nucleotide sequence ID" value="NZ_FOZZ01000011.1"/>
</dbReference>
<organism evidence="2 3">
    <name type="scientific">Sphingobacterium wenxiniae</name>
    <dbReference type="NCBI Taxonomy" id="683125"/>
    <lineage>
        <taxon>Bacteria</taxon>
        <taxon>Pseudomonadati</taxon>
        <taxon>Bacteroidota</taxon>
        <taxon>Sphingobacteriia</taxon>
        <taxon>Sphingobacteriales</taxon>
        <taxon>Sphingobacteriaceae</taxon>
        <taxon>Sphingobacterium</taxon>
    </lineage>
</organism>
<evidence type="ECO:0000313" key="2">
    <source>
        <dbReference type="EMBL" id="SFT07826.1"/>
    </source>
</evidence>
<dbReference type="EMBL" id="FOZZ01000011">
    <property type="protein sequence ID" value="SFT07826.1"/>
    <property type="molecule type" value="Genomic_DNA"/>
</dbReference>
<dbReference type="STRING" id="683125.SAMN05660206_11120"/>
<feature type="signal peptide" evidence="1">
    <location>
        <begin position="1"/>
        <end position="23"/>
    </location>
</feature>
<gene>
    <name evidence="2" type="ORF">SAMN05660206_11120</name>
</gene>
<protein>
    <recommendedName>
        <fullName evidence="4">Outer membrane protein beta-barrel domain-containing protein</fullName>
    </recommendedName>
</protein>
<reference evidence="2 3" key="1">
    <citation type="submission" date="2016-10" db="EMBL/GenBank/DDBJ databases">
        <authorList>
            <person name="de Groot N.N."/>
        </authorList>
    </citation>
    <scope>NUCLEOTIDE SEQUENCE [LARGE SCALE GENOMIC DNA]</scope>
    <source>
        <strain evidence="2 3">DSM 22789</strain>
    </source>
</reference>
<dbReference type="AlphaFoldDB" id="A0A1I6V2I5"/>
<dbReference type="Proteomes" id="UP000198785">
    <property type="component" value="Unassembled WGS sequence"/>
</dbReference>
<sequence>MKKVNWLLLTLGVVFFSVDKASAQLTEQHAVGGRFGSATGITYRYALSEERAAEGILSVQSNSKYRRFRLIGLYEFHKPLAENFSWYYGFGGSLGSIKYKALVSTTERINENGDREVVTVKTEPKSELALSIEGVVGVEYRIPTTPLAVSLDVKPYFDFLQESTIKVFDPFGLSIRYTF</sequence>
<dbReference type="OrthoDB" id="978645at2"/>
<keyword evidence="3" id="KW-1185">Reference proteome</keyword>
<proteinExistence type="predicted"/>